<dbReference type="AlphaFoldDB" id="A0A7X0VET9"/>
<proteinExistence type="predicted"/>
<dbReference type="EMBL" id="JACJVP010000017">
    <property type="protein sequence ID" value="MBB6671096.1"/>
    <property type="molecule type" value="Genomic_DNA"/>
</dbReference>
<comment type="caution">
    <text evidence="3">The sequence shown here is derived from an EMBL/GenBank/DDBJ whole genome shotgun (WGS) entry which is preliminary data.</text>
</comment>
<name>A0A7X0VET9_9BACL</name>
<gene>
    <name evidence="3" type="ORF">H7C19_10395</name>
</gene>
<accession>A0A7X0VET9</accession>
<dbReference type="Proteomes" id="UP000547209">
    <property type="component" value="Unassembled WGS sequence"/>
</dbReference>
<evidence type="ECO:0000259" key="2">
    <source>
        <dbReference type="Pfam" id="PF07833"/>
    </source>
</evidence>
<keyword evidence="4" id="KW-1185">Reference proteome</keyword>
<reference evidence="3 4" key="1">
    <citation type="submission" date="2020-08" db="EMBL/GenBank/DDBJ databases">
        <title>Cohnella phylogeny.</title>
        <authorList>
            <person name="Dunlap C."/>
        </authorList>
    </citation>
    <scope>NUCLEOTIDE SEQUENCE [LARGE SCALE GENOMIC DNA]</scope>
    <source>
        <strain evidence="3 4">DSM 28246</strain>
    </source>
</reference>
<evidence type="ECO:0000256" key="1">
    <source>
        <dbReference type="SAM" id="SignalP"/>
    </source>
</evidence>
<feature type="domain" description="Copper amine oxidase-like N-terminal" evidence="2">
    <location>
        <begin position="36"/>
        <end position="91"/>
    </location>
</feature>
<sequence length="191" mass="21403">MKIRKLLILTVALSLIGGTAIFADSVAQKVKVIFNKQELDDAGALVDGKAYLGVRTVGDSMQAITVWDDSAKKVTIYKPNVHIFLMTGSKPFGEVQKGKTSFRVFSQIDNLQTDISAFKVTITDPYGDETWIDGRTSKDDDFPRSKDNFWFTGDNFTYDFKSVGRYTVRFWMKAADNTAMQIVSEKTIIAK</sequence>
<dbReference type="RefSeq" id="WP_185142583.1">
    <property type="nucleotide sequence ID" value="NZ_JACJVP010000017.1"/>
</dbReference>
<organism evidence="3 4">
    <name type="scientific">Cohnella nanjingensis</name>
    <dbReference type="NCBI Taxonomy" id="1387779"/>
    <lineage>
        <taxon>Bacteria</taxon>
        <taxon>Bacillati</taxon>
        <taxon>Bacillota</taxon>
        <taxon>Bacilli</taxon>
        <taxon>Bacillales</taxon>
        <taxon>Paenibacillaceae</taxon>
        <taxon>Cohnella</taxon>
    </lineage>
</organism>
<dbReference type="Pfam" id="PF07833">
    <property type="entry name" value="Cu_amine_oxidN1"/>
    <property type="match status" value="1"/>
</dbReference>
<evidence type="ECO:0000313" key="4">
    <source>
        <dbReference type="Proteomes" id="UP000547209"/>
    </source>
</evidence>
<keyword evidence="1" id="KW-0732">Signal</keyword>
<feature type="chain" id="PRO_5030518297" evidence="1">
    <location>
        <begin position="24"/>
        <end position="191"/>
    </location>
</feature>
<protein>
    <submittedName>
        <fullName evidence="3">Copper amine oxidase</fullName>
    </submittedName>
</protein>
<dbReference type="InterPro" id="IPR012854">
    <property type="entry name" value="Cu_amine_oxidase-like_N"/>
</dbReference>
<evidence type="ECO:0000313" key="3">
    <source>
        <dbReference type="EMBL" id="MBB6671096.1"/>
    </source>
</evidence>
<feature type="signal peptide" evidence="1">
    <location>
        <begin position="1"/>
        <end position="23"/>
    </location>
</feature>